<dbReference type="InterPro" id="IPR011109">
    <property type="entry name" value="DNA_bind_recombinase_dom"/>
</dbReference>
<dbReference type="AlphaFoldDB" id="A0A1Q8R2K7"/>
<dbReference type="Gene3D" id="3.40.50.1390">
    <property type="entry name" value="Resolvase, N-terminal catalytic domain"/>
    <property type="match status" value="1"/>
</dbReference>
<evidence type="ECO:0000313" key="5">
    <source>
        <dbReference type="Proteomes" id="UP000186102"/>
    </source>
</evidence>
<dbReference type="InterPro" id="IPR025827">
    <property type="entry name" value="Zn_ribbon_recom_dom"/>
</dbReference>
<comment type="caution">
    <text evidence="4">The sequence shown here is derived from an EMBL/GenBank/DDBJ whole genome shotgun (WGS) entry which is preliminary data.</text>
</comment>
<gene>
    <name evidence="4" type="ORF">DSOL_0024</name>
</gene>
<dbReference type="PROSITE" id="PS51737">
    <property type="entry name" value="RECOMBINASE_DNA_BIND"/>
    <property type="match status" value="1"/>
</dbReference>
<dbReference type="Gene3D" id="3.90.1750.20">
    <property type="entry name" value="Putative Large Serine Recombinase, Chain B, Domain 2"/>
    <property type="match status" value="1"/>
</dbReference>
<dbReference type="CDD" id="cd00338">
    <property type="entry name" value="Ser_Recombinase"/>
    <property type="match status" value="1"/>
</dbReference>
<keyword evidence="5" id="KW-1185">Reference proteome</keyword>
<dbReference type="PROSITE" id="PS51736">
    <property type="entry name" value="RECOMBINASES_3"/>
    <property type="match status" value="1"/>
</dbReference>
<dbReference type="Proteomes" id="UP000186102">
    <property type="component" value="Unassembled WGS sequence"/>
</dbReference>
<organism evidence="4 5">
    <name type="scientific">Desulfosporosinus metallidurans</name>
    <dbReference type="NCBI Taxonomy" id="1888891"/>
    <lineage>
        <taxon>Bacteria</taxon>
        <taxon>Bacillati</taxon>
        <taxon>Bacillota</taxon>
        <taxon>Clostridia</taxon>
        <taxon>Eubacteriales</taxon>
        <taxon>Desulfitobacteriaceae</taxon>
        <taxon>Desulfosporosinus</taxon>
    </lineage>
</organism>
<keyword evidence="1" id="KW-0175">Coiled coil</keyword>
<dbReference type="InterPro" id="IPR038109">
    <property type="entry name" value="DNA_bind_recomb_sf"/>
</dbReference>
<evidence type="ECO:0000259" key="3">
    <source>
        <dbReference type="PROSITE" id="PS51737"/>
    </source>
</evidence>
<dbReference type="InterPro" id="IPR036162">
    <property type="entry name" value="Resolvase-like_N_sf"/>
</dbReference>
<dbReference type="Pfam" id="PF13408">
    <property type="entry name" value="Zn_ribbon_recom"/>
    <property type="match status" value="1"/>
</dbReference>
<feature type="domain" description="Resolvase/invertase-type recombinase catalytic" evidence="2">
    <location>
        <begin position="6"/>
        <end position="154"/>
    </location>
</feature>
<dbReference type="PANTHER" id="PTHR30461:SF23">
    <property type="entry name" value="DNA RECOMBINASE-RELATED"/>
    <property type="match status" value="1"/>
</dbReference>
<dbReference type="Pfam" id="PF00239">
    <property type="entry name" value="Resolvase"/>
    <property type="match status" value="1"/>
</dbReference>
<feature type="domain" description="Recombinase" evidence="3">
    <location>
        <begin position="158"/>
        <end position="285"/>
    </location>
</feature>
<sequence>MRKIINVVAYVRYSSDGQREESIEAQIRAIKEYAKRNNLNIVAIYIDRAKTATNDNRNDFQKMIADSKLQTFEQVIVHKLDRFARNRYDSAQYKHKLKKNGVVVRSVLETLDGSPESIMMESVLEGMAEYYSANLSREVMKGMHENALASRHTGGKPPLGFDYDKEAEKYIINNREANAVKMIFRMYLDGYGYTDIIKALDENGYKTKVGNSFSKNSLSSILVNEKYTGVYVFNKSSSKDADGRRNGHQYKDEKDIIRNEGGMPEIISKDDFAKARAKMEKNKRIKATYRAKETYLLSGLIVCGECNHAYVGNVKYSGKPKTKHVTYRDGNRYSTGKCDNKEVRREYIEEFVLQQIEEKILSDNAIKFFANELTLYRKTLDTKHQSLTKDTTSEIRKVSTQITNIVELIKGGSKSLTLIEELDRLELLKQNLEIKLNGIMNTQENIKVIDEETIKKILSEYKKHIHDRNTYEVKKFISQFVQKVEIYKDYIKVVLSLSHIIVVTFGGGEGTCTPVSKSCHKSVYACIL</sequence>
<dbReference type="STRING" id="1888891.DSOL_0024"/>
<evidence type="ECO:0000313" key="4">
    <source>
        <dbReference type="EMBL" id="OLN33846.1"/>
    </source>
</evidence>
<accession>A0A1Q8R2K7</accession>
<feature type="coiled-coil region" evidence="1">
    <location>
        <begin position="415"/>
        <end position="442"/>
    </location>
</feature>
<dbReference type="InterPro" id="IPR050639">
    <property type="entry name" value="SSR_resolvase"/>
</dbReference>
<dbReference type="PANTHER" id="PTHR30461">
    <property type="entry name" value="DNA-INVERTASE FROM LAMBDOID PROPHAGE"/>
    <property type="match status" value="1"/>
</dbReference>
<protein>
    <submittedName>
        <fullName evidence="4">Recombinase</fullName>
    </submittedName>
</protein>
<evidence type="ECO:0000256" key="1">
    <source>
        <dbReference type="SAM" id="Coils"/>
    </source>
</evidence>
<dbReference type="GO" id="GO:0003677">
    <property type="term" value="F:DNA binding"/>
    <property type="evidence" value="ECO:0007669"/>
    <property type="project" value="InterPro"/>
</dbReference>
<name>A0A1Q8R2K7_9FIRM</name>
<reference evidence="4 5" key="1">
    <citation type="submission" date="2016-09" db="EMBL/GenBank/DDBJ databases">
        <title>Complete genome of Desulfosporosinus sp. OL.</title>
        <authorList>
            <person name="Mardanov A."/>
            <person name="Beletsky A."/>
            <person name="Panova A."/>
            <person name="Karnachuk O."/>
            <person name="Ravin N."/>
        </authorList>
    </citation>
    <scope>NUCLEOTIDE SEQUENCE [LARGE SCALE GENOMIC DNA]</scope>
    <source>
        <strain evidence="4 5">OL</strain>
    </source>
</reference>
<dbReference type="Pfam" id="PF07508">
    <property type="entry name" value="Recombinase"/>
    <property type="match status" value="1"/>
</dbReference>
<dbReference type="SMART" id="SM00857">
    <property type="entry name" value="Resolvase"/>
    <property type="match status" value="1"/>
</dbReference>
<dbReference type="GO" id="GO:0000150">
    <property type="term" value="F:DNA strand exchange activity"/>
    <property type="evidence" value="ECO:0007669"/>
    <property type="project" value="InterPro"/>
</dbReference>
<proteinExistence type="predicted"/>
<evidence type="ECO:0000259" key="2">
    <source>
        <dbReference type="PROSITE" id="PS51736"/>
    </source>
</evidence>
<dbReference type="InterPro" id="IPR006119">
    <property type="entry name" value="Resolv_N"/>
</dbReference>
<dbReference type="SUPFAM" id="SSF53041">
    <property type="entry name" value="Resolvase-like"/>
    <property type="match status" value="1"/>
</dbReference>
<dbReference type="EMBL" id="MLBF01000001">
    <property type="protein sequence ID" value="OLN33846.1"/>
    <property type="molecule type" value="Genomic_DNA"/>
</dbReference>